<feature type="domain" description="GGDEF" evidence="1">
    <location>
        <begin position="66"/>
        <end position="199"/>
    </location>
</feature>
<dbReference type="Gene3D" id="3.30.70.270">
    <property type="match status" value="1"/>
</dbReference>
<keyword evidence="3" id="KW-1185">Reference proteome</keyword>
<evidence type="ECO:0000313" key="3">
    <source>
        <dbReference type="Proteomes" id="UP000425916"/>
    </source>
</evidence>
<dbReference type="InterPro" id="IPR029787">
    <property type="entry name" value="Nucleotide_cyclase"/>
</dbReference>
<sequence>MRKLSFGPWESLSPMAFFGGEGLQPVRLAWPQLEEKHLDFLTGLPNRRAFDAALEAAAGEACRQCAAFGVILFDIDHFKKVNDSHGHHTGDSVLKIFASRLRSSIKGIDFAARYGGEEFVVLVLAAEKEKVWEIGERVRLAVSGAPFFVEGKELAVTCSFGCAVFPVDGPTAGEAVKAADAALYRAKEAGRNCGFLYKS</sequence>
<dbReference type="PROSITE" id="PS50887">
    <property type="entry name" value="GGDEF"/>
    <property type="match status" value="1"/>
</dbReference>
<dbReference type="Pfam" id="PF00990">
    <property type="entry name" value="GGDEF"/>
    <property type="match status" value="1"/>
</dbReference>
<dbReference type="CDD" id="cd01949">
    <property type="entry name" value="GGDEF"/>
    <property type="match status" value="1"/>
</dbReference>
<dbReference type="Proteomes" id="UP000425916">
    <property type="component" value="Chromosome"/>
</dbReference>
<dbReference type="NCBIfam" id="TIGR00254">
    <property type="entry name" value="GGDEF"/>
    <property type="match status" value="1"/>
</dbReference>
<gene>
    <name evidence="2" type="primary">pleD</name>
    <name evidence="2" type="ORF">MGLY_27870</name>
</gene>
<dbReference type="PANTHER" id="PTHR45138">
    <property type="entry name" value="REGULATORY COMPONENTS OF SENSORY TRANSDUCTION SYSTEM"/>
    <property type="match status" value="1"/>
</dbReference>
<dbReference type="OrthoDB" id="9783388at2"/>
<evidence type="ECO:0000313" key="2">
    <source>
        <dbReference type="EMBL" id="QGP93379.1"/>
    </source>
</evidence>
<protein>
    <submittedName>
        <fullName evidence="2">Response regulator PleD</fullName>
    </submittedName>
</protein>
<proteinExistence type="predicted"/>
<dbReference type="SMART" id="SM00267">
    <property type="entry name" value="GGDEF"/>
    <property type="match status" value="1"/>
</dbReference>
<accession>A0A6I5ZUR6</accession>
<organism evidence="2 3">
    <name type="scientific">Neomoorella glycerini</name>
    <dbReference type="NCBI Taxonomy" id="55779"/>
    <lineage>
        <taxon>Bacteria</taxon>
        <taxon>Bacillati</taxon>
        <taxon>Bacillota</taxon>
        <taxon>Clostridia</taxon>
        <taxon>Neomoorellales</taxon>
        <taxon>Neomoorellaceae</taxon>
        <taxon>Neomoorella</taxon>
    </lineage>
</organism>
<dbReference type="GO" id="GO:0052621">
    <property type="term" value="F:diguanylate cyclase activity"/>
    <property type="evidence" value="ECO:0007669"/>
    <property type="project" value="TreeGrafter"/>
</dbReference>
<dbReference type="SUPFAM" id="SSF55073">
    <property type="entry name" value="Nucleotide cyclase"/>
    <property type="match status" value="1"/>
</dbReference>
<evidence type="ECO:0000259" key="1">
    <source>
        <dbReference type="PROSITE" id="PS50887"/>
    </source>
</evidence>
<dbReference type="InterPro" id="IPR050469">
    <property type="entry name" value="Diguanylate_Cyclase"/>
</dbReference>
<name>A0A6I5ZUR6_9FIRM</name>
<dbReference type="AlphaFoldDB" id="A0A6I5ZUR6"/>
<reference evidence="2 3" key="1">
    <citation type="submission" date="2019-11" db="EMBL/GenBank/DDBJ databases">
        <title>Genome sequence of Moorella glycerini DSM11254.</title>
        <authorList>
            <person name="Poehlein A."/>
            <person name="Boeer T."/>
            <person name="Daniel R."/>
        </authorList>
    </citation>
    <scope>NUCLEOTIDE SEQUENCE [LARGE SCALE GENOMIC DNA]</scope>
    <source>
        <strain evidence="2 3">DSM 11254</strain>
    </source>
</reference>
<dbReference type="FunFam" id="3.30.70.270:FF:000001">
    <property type="entry name" value="Diguanylate cyclase domain protein"/>
    <property type="match status" value="1"/>
</dbReference>
<dbReference type="RefSeq" id="WP_156274735.1">
    <property type="nucleotide sequence ID" value="NZ_CP046244.1"/>
</dbReference>
<dbReference type="PANTHER" id="PTHR45138:SF9">
    <property type="entry name" value="DIGUANYLATE CYCLASE DGCM-RELATED"/>
    <property type="match status" value="1"/>
</dbReference>
<dbReference type="EMBL" id="CP046244">
    <property type="protein sequence ID" value="QGP93379.1"/>
    <property type="molecule type" value="Genomic_DNA"/>
</dbReference>
<dbReference type="InterPro" id="IPR043128">
    <property type="entry name" value="Rev_trsase/Diguanyl_cyclase"/>
</dbReference>
<dbReference type="InterPro" id="IPR000160">
    <property type="entry name" value="GGDEF_dom"/>
</dbReference>